<gene>
    <name evidence="3" type="ORF">ACK2TP_10015</name>
</gene>
<reference evidence="3 4" key="1">
    <citation type="submission" date="2024-12" db="EMBL/GenBank/DDBJ databases">
        <authorList>
            <person name="Lee Y."/>
        </authorList>
    </citation>
    <scope>NUCLEOTIDE SEQUENCE [LARGE SCALE GENOMIC DNA]</scope>
    <source>
        <strain evidence="3 4">03SUJ4</strain>
    </source>
</reference>
<organism evidence="3 4">
    <name type="scientific">Terriglobus aquaticus</name>
    <dbReference type="NCBI Taxonomy" id="940139"/>
    <lineage>
        <taxon>Bacteria</taxon>
        <taxon>Pseudomonadati</taxon>
        <taxon>Acidobacteriota</taxon>
        <taxon>Terriglobia</taxon>
        <taxon>Terriglobales</taxon>
        <taxon>Acidobacteriaceae</taxon>
        <taxon>Terriglobus</taxon>
    </lineage>
</organism>
<dbReference type="RefSeq" id="WP_344688103.1">
    <property type="nucleotide sequence ID" value="NZ_BAABBH010000001.1"/>
</dbReference>
<evidence type="ECO:0000313" key="4">
    <source>
        <dbReference type="Proteomes" id="UP001634747"/>
    </source>
</evidence>
<sequence>MQSAVDLALKNSPRIRIAQADLAKARAAWQEARDAYIPAVSTTAGYGQATGAPLNVPIIFSISAQSLVFSFQQRDYVRAAEEARESAQHALNREQIQVIQDTTNTYVALDNAQLRKTVVQRELDLADRLVTVTSERIDAGVDAKVELPKSRRTSLQIRLAALQLDDEIAFNARHLATLTGLPVAAIRTDPRSIPEIAPIRARQAQQEVADDEGIAALASTARSKQHQAFGDRRYLLRPQVSLGASYSRVDTGLSSYAAYYPHYGAAGNSENALSFGLSFTIPLLDMAHRARARQSEADAEHAGADVLLQRGIFQEGQAKLRNSAVELQLRTDLAQQEQEIAEDQFETLQIQLQSAAGSSSAPQANPKDALNAELQERQRYYDLLLSRLQLQQVQVNLLQQDGGLSRWVQGTPVSTAPTPFQRPGANTPTVPATTTPSLPGTPPQGVTPAPPPVPVPPTAPR</sequence>
<dbReference type="Proteomes" id="UP001634747">
    <property type="component" value="Unassembled WGS sequence"/>
</dbReference>
<dbReference type="InterPro" id="IPR003423">
    <property type="entry name" value="OMP_efflux"/>
</dbReference>
<dbReference type="Pfam" id="PF02321">
    <property type="entry name" value="OEP"/>
    <property type="match status" value="1"/>
</dbReference>
<name>A0ABW9KLA1_9BACT</name>
<dbReference type="PANTHER" id="PTHR30203">
    <property type="entry name" value="OUTER MEMBRANE CATION EFFLUX PROTEIN"/>
    <property type="match status" value="1"/>
</dbReference>
<protein>
    <submittedName>
        <fullName evidence="3">TolC family protein</fullName>
    </submittedName>
</protein>
<evidence type="ECO:0000313" key="3">
    <source>
        <dbReference type="EMBL" id="MFN2976098.1"/>
    </source>
</evidence>
<proteinExistence type="inferred from homology"/>
<dbReference type="SUPFAM" id="SSF56954">
    <property type="entry name" value="Outer membrane efflux proteins (OEP)"/>
    <property type="match status" value="1"/>
</dbReference>
<feature type="compositionally biased region" description="Low complexity" evidence="2">
    <location>
        <begin position="423"/>
        <end position="447"/>
    </location>
</feature>
<keyword evidence="4" id="KW-1185">Reference proteome</keyword>
<comment type="similarity">
    <text evidence="1">Belongs to the outer membrane factor (OMF) (TC 1.B.17) family.</text>
</comment>
<accession>A0ABW9KLA1</accession>
<dbReference type="Gene3D" id="1.20.1600.10">
    <property type="entry name" value="Outer membrane efflux proteins (OEP)"/>
    <property type="match status" value="1"/>
</dbReference>
<feature type="compositionally biased region" description="Pro residues" evidence="2">
    <location>
        <begin position="448"/>
        <end position="461"/>
    </location>
</feature>
<evidence type="ECO:0000256" key="2">
    <source>
        <dbReference type="SAM" id="MobiDB-lite"/>
    </source>
</evidence>
<feature type="region of interest" description="Disordered" evidence="2">
    <location>
        <begin position="409"/>
        <end position="461"/>
    </location>
</feature>
<evidence type="ECO:0000256" key="1">
    <source>
        <dbReference type="ARBA" id="ARBA00007613"/>
    </source>
</evidence>
<dbReference type="InterPro" id="IPR010131">
    <property type="entry name" value="MdtP/NodT-like"/>
</dbReference>
<dbReference type="EMBL" id="JBJYXY010000001">
    <property type="protein sequence ID" value="MFN2976098.1"/>
    <property type="molecule type" value="Genomic_DNA"/>
</dbReference>
<comment type="caution">
    <text evidence="3">The sequence shown here is derived from an EMBL/GenBank/DDBJ whole genome shotgun (WGS) entry which is preliminary data.</text>
</comment>